<comment type="caution">
    <text evidence="1">The sequence shown here is derived from an EMBL/GenBank/DDBJ whole genome shotgun (WGS) entry which is preliminary data.</text>
</comment>
<proteinExistence type="predicted"/>
<dbReference type="EMBL" id="VSSQ01001269">
    <property type="protein sequence ID" value="MPM06826.1"/>
    <property type="molecule type" value="Genomic_DNA"/>
</dbReference>
<dbReference type="PROSITE" id="PS51257">
    <property type="entry name" value="PROKAR_LIPOPROTEIN"/>
    <property type="match status" value="1"/>
</dbReference>
<gene>
    <name evidence="1" type="ORF">SDC9_53129</name>
</gene>
<name>A0A644WSE5_9ZZZZ</name>
<organism evidence="1">
    <name type="scientific">bioreactor metagenome</name>
    <dbReference type="NCBI Taxonomy" id="1076179"/>
    <lineage>
        <taxon>unclassified sequences</taxon>
        <taxon>metagenomes</taxon>
        <taxon>ecological metagenomes</taxon>
    </lineage>
</organism>
<evidence type="ECO:0008006" key="2">
    <source>
        <dbReference type="Google" id="ProtNLM"/>
    </source>
</evidence>
<evidence type="ECO:0000313" key="1">
    <source>
        <dbReference type="EMBL" id="MPM06826.1"/>
    </source>
</evidence>
<sequence>MKKLLPLFLLISLILISCEKIDSSLIGSWRLNETNYLITANQDFTFTNVFGSPWKGTIKIDNTNLNPMLFNYYFENVWGQTLFASENVSFTFAGPNRLEIYYENALYLLEKEYIFNISTGLFKVDGTAKYQDRTLQIAIELTMPKVELKKGAQFLVKDGYNFMPYRHLWLNNGGKLQTDYLTGDIMDRLSGKWNISDNKININLKNRASDIYQYRFNNDKLLLSKEKNTKEQLPHHISPFADKISNTTYQALYTRE</sequence>
<dbReference type="AlphaFoldDB" id="A0A644WSE5"/>
<protein>
    <recommendedName>
        <fullName evidence="2">Lipocalin-like domain-containing protein</fullName>
    </recommendedName>
</protein>
<accession>A0A644WSE5</accession>
<reference evidence="1" key="1">
    <citation type="submission" date="2019-08" db="EMBL/GenBank/DDBJ databases">
        <authorList>
            <person name="Kucharzyk K."/>
            <person name="Murdoch R.W."/>
            <person name="Higgins S."/>
            <person name="Loffler F."/>
        </authorList>
    </citation>
    <scope>NUCLEOTIDE SEQUENCE</scope>
</reference>